<protein>
    <submittedName>
        <fullName evidence="2">Uncharacterized protein</fullName>
    </submittedName>
</protein>
<feature type="region of interest" description="Disordered" evidence="1">
    <location>
        <begin position="69"/>
        <end position="88"/>
    </location>
</feature>
<evidence type="ECO:0000313" key="2">
    <source>
        <dbReference type="EMBL" id="GGL16120.1"/>
    </source>
</evidence>
<sequence length="88" mass="9835">MEDILRRLDKCKIDAEDFHVDLARDAKISLECLDPIPGDTEAEPAAAQPPVGCRASLYDAIRGMSEYGSTVETEKRRNDRDGLFRPRG</sequence>
<evidence type="ECO:0000256" key="1">
    <source>
        <dbReference type="SAM" id="MobiDB-lite"/>
    </source>
</evidence>
<keyword evidence="3" id="KW-1185">Reference proteome</keyword>
<dbReference type="Proteomes" id="UP000637788">
    <property type="component" value="Unassembled WGS sequence"/>
</dbReference>
<reference evidence="2" key="2">
    <citation type="submission" date="2020-09" db="EMBL/GenBank/DDBJ databases">
        <authorList>
            <person name="Sun Q."/>
            <person name="Ohkuma M."/>
        </authorList>
    </citation>
    <scope>NUCLEOTIDE SEQUENCE</scope>
    <source>
        <strain evidence="2">JCM 3035</strain>
    </source>
</reference>
<dbReference type="RefSeq" id="WP_157857292.1">
    <property type="nucleotide sequence ID" value="NZ_BMPQ01000055.1"/>
</dbReference>
<organism evidence="2 3">
    <name type="scientific">Streptomyces flaveus</name>
    <dbReference type="NCBI Taxonomy" id="66370"/>
    <lineage>
        <taxon>Bacteria</taxon>
        <taxon>Bacillati</taxon>
        <taxon>Actinomycetota</taxon>
        <taxon>Actinomycetes</taxon>
        <taxon>Kitasatosporales</taxon>
        <taxon>Streptomycetaceae</taxon>
        <taxon>Streptomyces</taxon>
        <taxon>Streptomyces aurantiacus group</taxon>
    </lineage>
</organism>
<gene>
    <name evidence="2" type="ORF">GCM10010094_91270</name>
</gene>
<name>A0A917RMY1_9ACTN</name>
<reference evidence="2" key="1">
    <citation type="journal article" date="2014" name="Int. J. Syst. Evol. Microbiol.">
        <title>Complete genome sequence of Corynebacterium casei LMG S-19264T (=DSM 44701T), isolated from a smear-ripened cheese.</title>
        <authorList>
            <consortium name="US DOE Joint Genome Institute (JGI-PGF)"/>
            <person name="Walter F."/>
            <person name="Albersmeier A."/>
            <person name="Kalinowski J."/>
            <person name="Ruckert C."/>
        </authorList>
    </citation>
    <scope>NUCLEOTIDE SEQUENCE</scope>
    <source>
        <strain evidence="2">JCM 3035</strain>
    </source>
</reference>
<accession>A0A917RMY1</accession>
<comment type="caution">
    <text evidence="2">The sequence shown here is derived from an EMBL/GenBank/DDBJ whole genome shotgun (WGS) entry which is preliminary data.</text>
</comment>
<dbReference type="AlphaFoldDB" id="A0A917RMY1"/>
<evidence type="ECO:0000313" key="3">
    <source>
        <dbReference type="Proteomes" id="UP000637788"/>
    </source>
</evidence>
<proteinExistence type="predicted"/>
<dbReference type="EMBL" id="BMPQ01000055">
    <property type="protein sequence ID" value="GGL16120.1"/>
    <property type="molecule type" value="Genomic_DNA"/>
</dbReference>
<feature type="compositionally biased region" description="Basic and acidic residues" evidence="1">
    <location>
        <begin position="72"/>
        <end position="88"/>
    </location>
</feature>